<name>B6APA9_9BACT</name>
<accession>B6APA9</accession>
<evidence type="ECO:0008006" key="2">
    <source>
        <dbReference type="Google" id="ProtNLM"/>
    </source>
</evidence>
<reference evidence="1" key="2">
    <citation type="journal article" date="2008" name="PLoS Biol.">
        <title>Population genomic analysis of strain variation in Leptospirillum group II bacteria involved in acid mine drainage formation.</title>
        <authorList>
            <person name="Simmons S.L."/>
            <person name="Dibartolo G."/>
            <person name="Denef V.J."/>
            <person name="Goltsman D.S."/>
            <person name="Thelen M.P."/>
            <person name="Banfield J.F."/>
        </authorList>
    </citation>
    <scope>NUCLEOTIDE SEQUENCE [LARGE SCALE GENOMIC DNA]</scope>
</reference>
<dbReference type="EMBL" id="DS995260">
    <property type="protein sequence ID" value="EDZ39095.1"/>
    <property type="molecule type" value="Genomic_DNA"/>
</dbReference>
<dbReference type="AlphaFoldDB" id="B6APA9"/>
<dbReference type="InterPro" id="IPR053916">
    <property type="entry name" value="DUF6978"/>
</dbReference>
<reference evidence="1" key="1">
    <citation type="journal article" date="2004" name="Nature">
        <title>Community structure and metabolism through reconstruction of microbial genomes from the environment.</title>
        <authorList>
            <person name="Tyson G.W."/>
            <person name="Chapman J."/>
            <person name="Hugenholtz P."/>
            <person name="Allen E.E."/>
            <person name="Ram R.J."/>
            <person name="Richardson P.M."/>
            <person name="Solovyev V.V."/>
            <person name="Rubin E.M."/>
            <person name="Rokhsar D.S."/>
            <person name="Banfield J.F."/>
        </authorList>
    </citation>
    <scope>NUCLEOTIDE SEQUENCE [LARGE SCALE GENOMIC DNA]</scope>
</reference>
<gene>
    <name evidence="1" type="ORF">CGL2_11226014</name>
</gene>
<sequence>MISMEKHRVNEDRNDFPITGQSVVLPLQSPDRREQFFLDLSRGSIDLLKSKLQNRGRQVVVLVRLDIHGAPHRNPDGGEITTSHLHIYREGYGDKWAIPVPPDRFRMNDSLWTILEDFMRFCNITQPPHIKKGLFT</sequence>
<organism evidence="1">
    <name type="scientific">Leptospirillum sp. Group II '5-way CG'</name>
    <dbReference type="NCBI Taxonomy" id="419541"/>
    <lineage>
        <taxon>Bacteria</taxon>
        <taxon>Pseudomonadati</taxon>
        <taxon>Nitrospirota</taxon>
        <taxon>Nitrospiria</taxon>
        <taxon>Nitrospirales</taxon>
        <taxon>Nitrospiraceae</taxon>
        <taxon>Leptospirillum</taxon>
    </lineage>
</organism>
<evidence type="ECO:0000313" key="1">
    <source>
        <dbReference type="EMBL" id="EDZ39095.1"/>
    </source>
</evidence>
<proteinExistence type="predicted"/>
<protein>
    <recommendedName>
        <fullName evidence="2">Lj965 prophage protein</fullName>
    </recommendedName>
</protein>
<dbReference type="Pfam" id="PF22398">
    <property type="entry name" value="DUF6978"/>
    <property type="match status" value="1"/>
</dbReference>